<sequence>MFTHSTYKTMYLLRLFIYLFFKILFYLYFLVCFVSMSIATETKSVLAIADEVIASIGDASPTNTTGGYETVNLFDTHRMLSNKVDKSLQTERCVTSEGIQHEMATRSCGTQCRLQSYHFGTQTDLSRKSCGQQTEPDNLHNLFRERVTESVNLFKEKFFFLENMVSSFSSSVDSCTSNINTLSTIYNALSKANLALAKKLEKTERSMSEACIFHTEMSGRCAISNDEHVSRHSILLSVLQGIAELQSKTYFSLSCTEQKLAQMSEKVKNVQNDFYENQSELSVDASAVGGSIFCVSDSNYTEDERKDESISEMKKLLTDCLDALKLDSIHYTTRTP</sequence>
<proteinExistence type="predicted"/>
<protein>
    <submittedName>
        <fullName evidence="2">Uncharacterized protein</fullName>
    </submittedName>
</protein>
<reference evidence="2" key="1">
    <citation type="journal article" date="2012" name="Proc. Natl. Acad. Sci. U.S.A.">
        <title>Antigenic diversity is generated by distinct evolutionary mechanisms in African trypanosome species.</title>
        <authorList>
            <person name="Jackson A.P."/>
            <person name="Berry A."/>
            <person name="Aslett M."/>
            <person name="Allison H.C."/>
            <person name="Burton P."/>
            <person name="Vavrova-Anderson J."/>
            <person name="Brown R."/>
            <person name="Browne H."/>
            <person name="Corton N."/>
            <person name="Hauser H."/>
            <person name="Gamble J."/>
            <person name="Gilderthorp R."/>
            <person name="Marcello L."/>
            <person name="McQuillan J."/>
            <person name="Otto T.D."/>
            <person name="Quail M.A."/>
            <person name="Sanders M.J."/>
            <person name="van Tonder A."/>
            <person name="Ginger M.L."/>
            <person name="Field M.C."/>
            <person name="Barry J.D."/>
            <person name="Hertz-Fowler C."/>
            <person name="Berriman M."/>
        </authorList>
    </citation>
    <scope>NUCLEOTIDE SEQUENCE</scope>
    <source>
        <strain evidence="2">Y486</strain>
    </source>
</reference>
<name>G0TSP6_TRYVY</name>
<keyword evidence="1" id="KW-0472">Membrane</keyword>
<accession>G0TSP6</accession>
<dbReference type="EMBL" id="HE573019">
    <property type="protein sequence ID" value="CCC46973.1"/>
    <property type="molecule type" value="Genomic_DNA"/>
</dbReference>
<feature type="transmembrane region" description="Helical" evidence="1">
    <location>
        <begin position="12"/>
        <end position="36"/>
    </location>
</feature>
<keyword evidence="1" id="KW-1133">Transmembrane helix</keyword>
<evidence type="ECO:0000313" key="2">
    <source>
        <dbReference type="EMBL" id="CCC46973.1"/>
    </source>
</evidence>
<dbReference type="AlphaFoldDB" id="G0TSP6"/>
<organism evidence="2">
    <name type="scientific">Trypanosoma vivax (strain Y486)</name>
    <dbReference type="NCBI Taxonomy" id="1055687"/>
    <lineage>
        <taxon>Eukaryota</taxon>
        <taxon>Discoba</taxon>
        <taxon>Euglenozoa</taxon>
        <taxon>Kinetoplastea</taxon>
        <taxon>Metakinetoplastina</taxon>
        <taxon>Trypanosomatida</taxon>
        <taxon>Trypanosomatidae</taxon>
        <taxon>Trypanosoma</taxon>
        <taxon>Duttonella</taxon>
    </lineage>
</organism>
<gene>
    <name evidence="2" type="ORF">TVY486_0301620</name>
</gene>
<dbReference type="VEuPathDB" id="TriTrypDB:TvY486_0301620"/>
<keyword evidence="1" id="KW-0812">Transmembrane</keyword>
<evidence type="ECO:0000256" key="1">
    <source>
        <dbReference type="SAM" id="Phobius"/>
    </source>
</evidence>